<evidence type="ECO:0000313" key="2">
    <source>
        <dbReference type="Proteomes" id="UP000589626"/>
    </source>
</evidence>
<gene>
    <name evidence="1" type="ORF">FHU40_000783</name>
</gene>
<dbReference type="Proteomes" id="UP000589626">
    <property type="component" value="Unassembled WGS sequence"/>
</dbReference>
<dbReference type="AlphaFoldDB" id="A0A7W4YZI5"/>
<comment type="caution">
    <text evidence="1">The sequence shown here is derived from an EMBL/GenBank/DDBJ whole genome shotgun (WGS) entry which is preliminary data.</text>
</comment>
<dbReference type="EMBL" id="JACHWR010000001">
    <property type="protein sequence ID" value="MBB3040982.1"/>
    <property type="molecule type" value="Genomic_DNA"/>
</dbReference>
<reference evidence="1 2" key="1">
    <citation type="submission" date="2020-08" db="EMBL/GenBank/DDBJ databases">
        <title>Sequencing the genomes of 1000 actinobacteria strains.</title>
        <authorList>
            <person name="Klenk H.-P."/>
        </authorList>
    </citation>
    <scope>NUCLEOTIDE SEQUENCE [LARGE SCALE GENOMIC DNA]</scope>
    <source>
        <strain evidence="1 2">DSM 105498</strain>
    </source>
</reference>
<proteinExistence type="predicted"/>
<organism evidence="1 2">
    <name type="scientific">Nocardioides soli</name>
    <dbReference type="NCBI Taxonomy" id="1036020"/>
    <lineage>
        <taxon>Bacteria</taxon>
        <taxon>Bacillati</taxon>
        <taxon>Actinomycetota</taxon>
        <taxon>Actinomycetes</taxon>
        <taxon>Propionibacteriales</taxon>
        <taxon>Nocardioidaceae</taxon>
        <taxon>Nocardioides</taxon>
    </lineage>
</organism>
<protein>
    <submittedName>
        <fullName evidence="1">Uncharacterized protein</fullName>
    </submittedName>
</protein>
<evidence type="ECO:0000313" key="1">
    <source>
        <dbReference type="EMBL" id="MBB3040982.1"/>
    </source>
</evidence>
<keyword evidence="2" id="KW-1185">Reference proteome</keyword>
<name>A0A7W4YZI5_9ACTN</name>
<dbReference type="RefSeq" id="WP_183590943.1">
    <property type="nucleotide sequence ID" value="NZ_JACHWR010000001.1"/>
</dbReference>
<sequence>MAEQRAETDQKRGHHLTVVKDDDFDPEYPHFKGTITCLVPTKCGGWQECPESHQIEGGPVNDGPWDSDEDAPWFEEDYFTFHGVEHEWRYGYGWTVPFEGCCVADNDSSVDSVHDIGLENGEGTYVVDDEWDDTSCTLIVVERVSSRPAQAVTND</sequence>
<accession>A0A7W4YZI5</accession>